<dbReference type="EMBL" id="KZ663500">
    <property type="protein sequence ID" value="PPS12317.1"/>
    <property type="molecule type" value="Genomic_DNA"/>
</dbReference>
<evidence type="ECO:0000256" key="5">
    <source>
        <dbReference type="RuleBase" id="RU000383"/>
    </source>
</evidence>
<feature type="compositionally biased region" description="Polar residues" evidence="6">
    <location>
        <begin position="179"/>
        <end position="189"/>
    </location>
</feature>
<dbReference type="InterPro" id="IPR013763">
    <property type="entry name" value="Cyclin-like_dom"/>
</dbReference>
<dbReference type="InterPro" id="IPR036915">
    <property type="entry name" value="Cyclin-like_sf"/>
</dbReference>
<dbReference type="SMART" id="SM01332">
    <property type="entry name" value="Cyclin_C"/>
    <property type="match status" value="1"/>
</dbReference>
<evidence type="ECO:0000313" key="10">
    <source>
        <dbReference type="Proteomes" id="UP000239757"/>
    </source>
</evidence>
<evidence type="ECO:0000313" key="9">
    <source>
        <dbReference type="EMBL" id="PPS12317.1"/>
    </source>
</evidence>
<gene>
    <name evidence="9" type="ORF">GOBAR_AA08325</name>
</gene>
<dbReference type="Pfam" id="PF00134">
    <property type="entry name" value="Cyclin_N"/>
    <property type="match status" value="2"/>
</dbReference>
<dbReference type="Pfam" id="PF02984">
    <property type="entry name" value="Cyclin_C"/>
    <property type="match status" value="1"/>
</dbReference>
<dbReference type="InterPro" id="IPR046965">
    <property type="entry name" value="Cyclin_A/B-like"/>
</dbReference>
<organism evidence="9 10">
    <name type="scientific">Gossypium barbadense</name>
    <name type="common">Sea Island cotton</name>
    <name type="synonym">Hibiscus barbadensis</name>
    <dbReference type="NCBI Taxonomy" id="3634"/>
    <lineage>
        <taxon>Eukaryota</taxon>
        <taxon>Viridiplantae</taxon>
        <taxon>Streptophyta</taxon>
        <taxon>Embryophyta</taxon>
        <taxon>Tracheophyta</taxon>
        <taxon>Spermatophyta</taxon>
        <taxon>Magnoliopsida</taxon>
        <taxon>eudicotyledons</taxon>
        <taxon>Gunneridae</taxon>
        <taxon>Pentapetalae</taxon>
        <taxon>rosids</taxon>
        <taxon>malvids</taxon>
        <taxon>Malvales</taxon>
        <taxon>Malvaceae</taxon>
        <taxon>Malvoideae</taxon>
        <taxon>Gossypium</taxon>
    </lineage>
</organism>
<feature type="compositionally biased region" description="Polar residues" evidence="6">
    <location>
        <begin position="197"/>
        <end position="206"/>
    </location>
</feature>
<dbReference type="Proteomes" id="UP000239757">
    <property type="component" value="Unassembled WGS sequence"/>
</dbReference>
<dbReference type="InterPro" id="IPR039361">
    <property type="entry name" value="Cyclin"/>
</dbReference>
<evidence type="ECO:0000256" key="4">
    <source>
        <dbReference type="ARBA" id="ARBA00023306"/>
    </source>
</evidence>
<dbReference type="OrthoDB" id="5590282at2759"/>
<dbReference type="GO" id="GO:0051301">
    <property type="term" value="P:cell division"/>
    <property type="evidence" value="ECO:0007669"/>
    <property type="project" value="UniProtKB-KW"/>
</dbReference>
<dbReference type="InterPro" id="IPR004367">
    <property type="entry name" value="Cyclin_C-dom"/>
</dbReference>
<keyword evidence="4" id="KW-0131">Cell cycle</keyword>
<feature type="domain" description="Cyclin C-terminal" evidence="8">
    <location>
        <begin position="405"/>
        <end position="523"/>
    </location>
</feature>
<dbReference type="CDD" id="cd20506">
    <property type="entry name" value="CYCLIN_AtCycA-like_rpt2"/>
    <property type="match status" value="1"/>
</dbReference>
<evidence type="ECO:0000256" key="3">
    <source>
        <dbReference type="ARBA" id="ARBA00023127"/>
    </source>
</evidence>
<dbReference type="AlphaFoldDB" id="A0A2P5Y9P4"/>
<evidence type="ECO:0000259" key="8">
    <source>
        <dbReference type="SMART" id="SM01332"/>
    </source>
</evidence>
<evidence type="ECO:0000259" key="7">
    <source>
        <dbReference type="SMART" id="SM00385"/>
    </source>
</evidence>
<name>A0A2P5Y9P4_GOSBA</name>
<accession>A0A2P5Y9P4</accession>
<protein>
    <recommendedName>
        <fullName evidence="11">Cyclin N-terminal domain-containing protein</fullName>
    </recommendedName>
</protein>
<keyword evidence="3 5" id="KW-0195">Cyclin</keyword>
<dbReference type="PIRSF" id="PIRSF001771">
    <property type="entry name" value="Cyclin_A_B_D_E"/>
    <property type="match status" value="1"/>
</dbReference>
<dbReference type="SMART" id="SM00385">
    <property type="entry name" value="CYCLIN"/>
    <property type="match status" value="2"/>
</dbReference>
<dbReference type="FunFam" id="1.10.472.10:FF:000013">
    <property type="entry name" value="Cyclin A1"/>
    <property type="match status" value="1"/>
</dbReference>
<proteinExistence type="inferred from homology"/>
<evidence type="ECO:0008006" key="11">
    <source>
        <dbReference type="Google" id="ProtNLM"/>
    </source>
</evidence>
<dbReference type="Gene3D" id="1.10.472.10">
    <property type="entry name" value="Cyclin-like"/>
    <property type="match status" value="4"/>
</dbReference>
<feature type="region of interest" description="Disordered" evidence="6">
    <location>
        <begin position="179"/>
        <end position="210"/>
    </location>
</feature>
<dbReference type="GO" id="GO:0044772">
    <property type="term" value="P:mitotic cell cycle phase transition"/>
    <property type="evidence" value="ECO:0007669"/>
    <property type="project" value="InterPro"/>
</dbReference>
<evidence type="ECO:0000256" key="1">
    <source>
        <dbReference type="ARBA" id="ARBA00006955"/>
    </source>
</evidence>
<dbReference type="GO" id="GO:0016538">
    <property type="term" value="F:cyclin-dependent protein serine/threonine kinase regulator activity"/>
    <property type="evidence" value="ECO:0007669"/>
    <property type="project" value="InterPro"/>
</dbReference>
<sequence>MRKENVVSANGGEFNGRLTRARAAALCASRQLPLKAPTQPDQKRVLRANTKRTASDGNNTNAAENASHHCKKRAVLQDVTNVCCNNSYRMCINATKIQSKSSKKTRKAQATASKVAPDVAPQVLQTEAKLLKEGIQETEKIDPKLEVTCLVSVRGDHTFPLNRIKDETKHYHWFANQNSTMPLRSQSPPRNAKKVSFSGTSTTSSEPDLKDIDSDKQDLQLCSLYAPEIYNNLRVAELVRRPCPNFMETIQQDITQSMRAILVDWLVEASIANVISDEKHSCLFLILMHINIKGISISMLINTLNLWLKTNDMFFAVSEEYKLVPDTLYLTVYLIDWFLSQNYIERPRLQLLGITCMLIASKYEEICAPRVEEFCFITDNTYVREEVLKMESQVLKYIGFQLFAPTAKTFLRRFLRAAQASYTTPSLELEYLANYLAELTLIDYGFLNFSPSMVAASAVFLSRWTLDQSCHPWNPTLEHYTTYSLSDLKTTVLLLQDLQLNTNGCSLSAIRVKYRQQRMISNDLVFIPVQICGKLFLSETARNTILNTNGYFQMASTSG</sequence>
<dbReference type="SUPFAM" id="SSF47954">
    <property type="entry name" value="Cyclin-like"/>
    <property type="match status" value="2"/>
</dbReference>
<dbReference type="PANTHER" id="PTHR10177">
    <property type="entry name" value="CYCLINS"/>
    <property type="match status" value="1"/>
</dbReference>
<reference evidence="9 10" key="1">
    <citation type="submission" date="2015-01" db="EMBL/GenBank/DDBJ databases">
        <title>Genome of allotetraploid Gossypium barbadense reveals genomic plasticity and fiber elongation in cotton evolution.</title>
        <authorList>
            <person name="Chen X."/>
            <person name="Liu X."/>
            <person name="Zhao B."/>
            <person name="Zheng H."/>
            <person name="Hu Y."/>
            <person name="Lu G."/>
            <person name="Yang C."/>
            <person name="Chen J."/>
            <person name="Shan C."/>
            <person name="Zhang L."/>
            <person name="Zhou Y."/>
            <person name="Wang L."/>
            <person name="Guo W."/>
            <person name="Bai Y."/>
            <person name="Ruan J."/>
            <person name="Shangguan X."/>
            <person name="Mao Y."/>
            <person name="Jiang J."/>
            <person name="Zhu Y."/>
            <person name="Lei J."/>
            <person name="Kang H."/>
            <person name="Chen S."/>
            <person name="He X."/>
            <person name="Wang R."/>
            <person name="Wang Y."/>
            <person name="Chen J."/>
            <person name="Wang L."/>
            <person name="Yu S."/>
            <person name="Wang B."/>
            <person name="Wei J."/>
            <person name="Song S."/>
            <person name="Lu X."/>
            <person name="Gao Z."/>
            <person name="Gu W."/>
            <person name="Deng X."/>
            <person name="Ma D."/>
            <person name="Wang S."/>
            <person name="Liang W."/>
            <person name="Fang L."/>
            <person name="Cai C."/>
            <person name="Zhu X."/>
            <person name="Zhou B."/>
            <person name="Zhang Y."/>
            <person name="Chen Z."/>
            <person name="Xu S."/>
            <person name="Zhu R."/>
            <person name="Wang S."/>
            <person name="Zhang T."/>
            <person name="Zhao G."/>
        </authorList>
    </citation>
    <scope>NUCLEOTIDE SEQUENCE [LARGE SCALE GENOMIC DNA]</scope>
    <source>
        <strain evidence="10">cv. Xinhai21</strain>
        <tissue evidence="9">Leaf</tissue>
    </source>
</reference>
<evidence type="ECO:0000256" key="6">
    <source>
        <dbReference type="SAM" id="MobiDB-lite"/>
    </source>
</evidence>
<comment type="similarity">
    <text evidence="1">Belongs to the cyclin family. Cyclin AB subfamily.</text>
</comment>
<dbReference type="InterPro" id="IPR006671">
    <property type="entry name" value="Cyclin_N"/>
</dbReference>
<keyword evidence="2" id="KW-0132">Cell division</keyword>
<feature type="domain" description="Cyclin-like" evidence="7">
    <location>
        <begin position="409"/>
        <end position="497"/>
    </location>
</feature>
<evidence type="ECO:0000256" key="2">
    <source>
        <dbReference type="ARBA" id="ARBA00022618"/>
    </source>
</evidence>
<feature type="domain" description="Cyclin-like" evidence="7">
    <location>
        <begin position="312"/>
        <end position="396"/>
    </location>
</feature>